<proteinExistence type="predicted"/>
<gene>
    <name evidence="2" type="ORF">Daura_16950</name>
</gene>
<dbReference type="Pfam" id="PF19809">
    <property type="entry name" value="DUF6292"/>
    <property type="match status" value="1"/>
</dbReference>
<organism evidence="2 3">
    <name type="scientific">Dactylosporangium aurantiacum</name>
    <dbReference type="NCBI Taxonomy" id="35754"/>
    <lineage>
        <taxon>Bacteria</taxon>
        <taxon>Bacillati</taxon>
        <taxon>Actinomycetota</taxon>
        <taxon>Actinomycetes</taxon>
        <taxon>Micromonosporales</taxon>
        <taxon>Micromonosporaceae</taxon>
        <taxon>Dactylosporangium</taxon>
    </lineage>
</organism>
<dbReference type="RefSeq" id="WP_033360921.1">
    <property type="nucleotide sequence ID" value="NZ_CP073767.1"/>
</dbReference>
<name>A0A9Q9MIA3_9ACTN</name>
<dbReference type="KEGG" id="daur:Daura_16950"/>
<keyword evidence="3" id="KW-1185">Reference proteome</keyword>
<evidence type="ECO:0000313" key="3">
    <source>
        <dbReference type="Proteomes" id="UP001058003"/>
    </source>
</evidence>
<evidence type="ECO:0000259" key="1">
    <source>
        <dbReference type="Pfam" id="PF19809"/>
    </source>
</evidence>
<evidence type="ECO:0000313" key="2">
    <source>
        <dbReference type="EMBL" id="UWZ57699.1"/>
    </source>
</evidence>
<dbReference type="AlphaFoldDB" id="A0A9Q9MIA3"/>
<dbReference type="OrthoDB" id="4190452at2"/>
<feature type="domain" description="DUF6292" evidence="1">
    <location>
        <begin position="73"/>
        <end position="167"/>
    </location>
</feature>
<protein>
    <recommendedName>
        <fullName evidence="1">DUF6292 domain-containing protein</fullName>
    </recommendedName>
</protein>
<sequence length="289" mass="31162">MSTMRRAEAFVVLAADREVEGFELRLAARTLAAGWGGDLAGLLEATAAVMALRARADGTDPARLAGRYPQLGYLVAVERALAGRGVGVLCREVGTGALDLHGRLVLDLARAVGAHPATHGVAVAWDTARGWSTVIEPPGGVLPSGGQRVWHWFDGLLPEPDAVAARVVRHLDGDLDLPARRAWRCDGPRLLAALERHPLPADAPRVPTVCRPDPDWRPVAFRRRLLRYDPPPVPAVGAEVHLPGSPGDRRRVAAVLPVRAGEPDLFRVRLAGHDFEVSWDELWPYLSAG</sequence>
<accession>A0A9Q9MIA3</accession>
<reference evidence="2" key="1">
    <citation type="submission" date="2021-04" db="EMBL/GenBank/DDBJ databases">
        <title>Dactylosporangium aurantiacum NRRL B-8018 full assembly.</title>
        <authorList>
            <person name="Hartkoorn R.C."/>
            <person name="Beaudoing E."/>
            <person name="Hot D."/>
        </authorList>
    </citation>
    <scope>NUCLEOTIDE SEQUENCE</scope>
    <source>
        <strain evidence="2">NRRL B-8018</strain>
    </source>
</reference>
<dbReference type="Proteomes" id="UP001058003">
    <property type="component" value="Chromosome"/>
</dbReference>
<dbReference type="EMBL" id="CP073767">
    <property type="protein sequence ID" value="UWZ57699.1"/>
    <property type="molecule type" value="Genomic_DNA"/>
</dbReference>
<dbReference type="InterPro" id="IPR046259">
    <property type="entry name" value="DUF6292"/>
</dbReference>